<organism evidence="3 4">
    <name type="scientific">Marivita lacus</name>
    <dbReference type="NCBI Taxonomy" id="1323742"/>
    <lineage>
        <taxon>Bacteria</taxon>
        <taxon>Pseudomonadati</taxon>
        <taxon>Pseudomonadota</taxon>
        <taxon>Alphaproteobacteria</taxon>
        <taxon>Rhodobacterales</taxon>
        <taxon>Roseobacteraceae</taxon>
        <taxon>Marivita</taxon>
    </lineage>
</organism>
<dbReference type="PANTHER" id="PTHR30231">
    <property type="entry name" value="DNA POLYMERASE III SUBUNIT EPSILON"/>
    <property type="match status" value="1"/>
</dbReference>
<dbReference type="InterPro" id="IPR036397">
    <property type="entry name" value="RNaseH_sf"/>
</dbReference>
<dbReference type="Gene3D" id="3.30.1520.20">
    <property type="entry name" value="Exonuclease ExoI, domain 2"/>
    <property type="match status" value="1"/>
</dbReference>
<dbReference type="PROSITE" id="PS51785">
    <property type="entry name" value="EXOI_C"/>
    <property type="match status" value="1"/>
</dbReference>
<dbReference type="PANTHER" id="PTHR30231:SF41">
    <property type="entry name" value="DNA POLYMERASE III SUBUNIT EPSILON"/>
    <property type="match status" value="1"/>
</dbReference>
<dbReference type="Proteomes" id="UP000645462">
    <property type="component" value="Unassembled WGS sequence"/>
</dbReference>
<evidence type="ECO:0000259" key="1">
    <source>
        <dbReference type="PROSITE" id="PS51784"/>
    </source>
</evidence>
<keyword evidence="4" id="KW-1185">Reference proteome</keyword>
<evidence type="ECO:0000313" key="3">
    <source>
        <dbReference type="EMBL" id="GGC21629.1"/>
    </source>
</evidence>
<feature type="domain" description="ExoI SH3-like" evidence="1">
    <location>
        <begin position="195"/>
        <end position="347"/>
    </location>
</feature>
<reference evidence="4" key="1">
    <citation type="journal article" date="2019" name="Int. J. Syst. Evol. Microbiol.">
        <title>The Global Catalogue of Microorganisms (GCM) 10K type strain sequencing project: providing services to taxonomists for standard genome sequencing and annotation.</title>
        <authorList>
            <consortium name="The Broad Institute Genomics Platform"/>
            <consortium name="The Broad Institute Genome Sequencing Center for Infectious Disease"/>
            <person name="Wu L."/>
            <person name="Ma J."/>
        </authorList>
    </citation>
    <scope>NUCLEOTIDE SEQUENCE [LARGE SCALE GENOMIC DNA]</scope>
    <source>
        <strain evidence="4">CGMCC 1.12478</strain>
    </source>
</reference>
<dbReference type="EMBL" id="BMFC01000020">
    <property type="protein sequence ID" value="GGC21629.1"/>
    <property type="molecule type" value="Genomic_DNA"/>
</dbReference>
<dbReference type="InterPro" id="IPR023607">
    <property type="entry name" value="Exodeoxyribonuclease_I"/>
</dbReference>
<sequence>MNFAFFDLETTGTSLAFDHPLQFAAILTDSNFNEIERVNLRCRLAPHVIPSPQALAVTGVRPHQLVDPDLASLFEFAQELTALVARWSPAIWTGFNSIRFDEEMLRQLFYQNLQPEIFATQFNSNTRFDIMTAVFAVFQRQPDQFNWPVDETGRVRFKLDRLAPENGFQEHNAHDALGDVEATIHLARLIAERAPVLWGQLLANRDKRHVQVQLDRYEPIELVGRFGGGPPKAIIGCLCGYAAKNQNHAYLFDLDAMDPHALIAASDEDLMAALDEDARPMRSISINKVPVLLPPVAVKDEHQRRARALAEAPELRQRLIDAMAKRYSADPDAAPRHVEEQIFDGFYGWDDKARLKEFQTADWPRRQEIVATFEDARLRQLGARLVAFYAPNLLSDSDRRRYIAWRRERWNAPADTVVGWMTFEQARQALLDMQMASPHDPSILEEIDAFIEGLESSIARGEPV</sequence>
<dbReference type="InterPro" id="IPR038649">
    <property type="entry name" value="EXOI_SH3_sf"/>
</dbReference>
<gene>
    <name evidence="3" type="ORF">GCM10011363_42850</name>
</gene>
<protein>
    <submittedName>
        <fullName evidence="3">Exodeoxyribonuclease I</fullName>
    </submittedName>
</protein>
<accession>A0ABQ1L9Q4</accession>
<dbReference type="InterPro" id="IPR034747">
    <property type="entry name" value="EXOI_SH3"/>
</dbReference>
<proteinExistence type="predicted"/>
<evidence type="ECO:0000313" key="4">
    <source>
        <dbReference type="Proteomes" id="UP000645462"/>
    </source>
</evidence>
<dbReference type="Pfam" id="PF26016">
    <property type="entry name" value="ExoI_C"/>
    <property type="match status" value="1"/>
</dbReference>
<dbReference type="Pfam" id="PF00929">
    <property type="entry name" value="RNase_T"/>
    <property type="match status" value="1"/>
</dbReference>
<feature type="domain" description="ExoI C-terminal" evidence="2">
    <location>
        <begin position="334"/>
        <end position="458"/>
    </location>
</feature>
<dbReference type="SMART" id="SM00479">
    <property type="entry name" value="EXOIII"/>
    <property type="match status" value="1"/>
</dbReference>
<dbReference type="InterPro" id="IPR012337">
    <property type="entry name" value="RNaseH-like_sf"/>
</dbReference>
<dbReference type="Gene3D" id="1.20.1280.70">
    <property type="entry name" value="Exonuclease ExoI, domain 3"/>
    <property type="match status" value="1"/>
</dbReference>
<evidence type="ECO:0000259" key="2">
    <source>
        <dbReference type="PROSITE" id="PS51785"/>
    </source>
</evidence>
<dbReference type="InterPro" id="IPR013520">
    <property type="entry name" value="Ribonucl_H"/>
</dbReference>
<dbReference type="InterPro" id="IPR058561">
    <property type="entry name" value="Exonuc_1_C"/>
</dbReference>
<dbReference type="PIRSF" id="PIRSF000977">
    <property type="entry name" value="Exodeoxyribonuclease_I"/>
    <property type="match status" value="1"/>
</dbReference>
<dbReference type="PROSITE" id="PS51784">
    <property type="entry name" value="EXOI_SH3"/>
    <property type="match status" value="1"/>
</dbReference>
<dbReference type="Gene3D" id="3.30.420.10">
    <property type="entry name" value="Ribonuclease H-like superfamily/Ribonuclease H"/>
    <property type="match status" value="1"/>
</dbReference>
<dbReference type="SUPFAM" id="SSF53098">
    <property type="entry name" value="Ribonuclease H-like"/>
    <property type="match status" value="1"/>
</dbReference>
<comment type="caution">
    <text evidence="3">The sequence shown here is derived from an EMBL/GenBank/DDBJ whole genome shotgun (WGS) entry which is preliminary data.</text>
</comment>
<name>A0ABQ1L9Q4_9RHOB</name>
<dbReference type="RefSeq" id="WP_188484145.1">
    <property type="nucleotide sequence ID" value="NZ_BMFC01000020.1"/>
</dbReference>